<protein>
    <submittedName>
        <fullName evidence="1">DUF1993 domain-containing protein</fullName>
    </submittedName>
</protein>
<sequence>MSKAISMYAASVPPIIRSLTNLRSILEKAAVYADAKKIDPSVLINARLYPDMFPLSRQVQIATDVAKGSVSRLAGVEPPKYEDNESTFPELLARIDKTVALLESFKSGQIDGSENQTINLPMHDRTLSFEGLPYLLDFVLPNVYFHVTTAYAILRHNGLEIGKRDFLGSID</sequence>
<dbReference type="PANTHER" id="PTHR36922:SF1">
    <property type="entry name" value="DUF1993 DOMAIN-CONTAINING PROTEIN"/>
    <property type="match status" value="1"/>
</dbReference>
<dbReference type="Proteomes" id="UP000733744">
    <property type="component" value="Unassembled WGS sequence"/>
</dbReference>
<dbReference type="InterPro" id="IPR018531">
    <property type="entry name" value="DUF1993"/>
</dbReference>
<evidence type="ECO:0000313" key="2">
    <source>
        <dbReference type="Proteomes" id="UP000733744"/>
    </source>
</evidence>
<dbReference type="Gene3D" id="1.20.120.450">
    <property type="entry name" value="dinb family like domain"/>
    <property type="match status" value="1"/>
</dbReference>
<reference evidence="1 2" key="1">
    <citation type="journal article" date="2019" name="Antonie Van Leeuwenhoek">
        <title>Description of 'Ca. Methylobacter oryzae' KRF1, a novel species from the environmentally important Methylobacter clade 2.</title>
        <authorList>
            <person name="Khatri K."/>
            <person name="Mohite J.A."/>
            <person name="Pandit P.S."/>
            <person name="Bahulikar R."/>
            <person name="Rahalkar M.C."/>
        </authorList>
    </citation>
    <scope>NUCLEOTIDE SEQUENCE [LARGE SCALE GENOMIC DNA]</scope>
    <source>
        <strain evidence="1 2">KRF1</strain>
    </source>
</reference>
<gene>
    <name evidence="1" type="ORF">EKO24_000780</name>
</gene>
<name>A0ABY3CH69_9GAMM</name>
<comment type="caution">
    <text evidence="1">The sequence shown here is derived from an EMBL/GenBank/DDBJ whole genome shotgun (WGS) entry which is preliminary data.</text>
</comment>
<accession>A0ABY3CH69</accession>
<keyword evidence="2" id="KW-1185">Reference proteome</keyword>
<organism evidence="1 2">
    <name type="scientific">Candidatus Methylobacter oryzae</name>
    <dbReference type="NCBI Taxonomy" id="2497749"/>
    <lineage>
        <taxon>Bacteria</taxon>
        <taxon>Pseudomonadati</taxon>
        <taxon>Pseudomonadota</taxon>
        <taxon>Gammaproteobacteria</taxon>
        <taxon>Methylococcales</taxon>
        <taxon>Methylococcaceae</taxon>
        <taxon>Methylobacter</taxon>
    </lineage>
</organism>
<dbReference type="SUPFAM" id="SSF109854">
    <property type="entry name" value="DinB/YfiT-like putative metalloenzymes"/>
    <property type="match status" value="1"/>
</dbReference>
<dbReference type="InterPro" id="IPR034660">
    <property type="entry name" value="DinB/YfiT-like"/>
</dbReference>
<dbReference type="Pfam" id="PF09351">
    <property type="entry name" value="DUF1993"/>
    <property type="match status" value="1"/>
</dbReference>
<dbReference type="PANTHER" id="PTHR36922">
    <property type="entry name" value="BLL2446 PROTEIN"/>
    <property type="match status" value="1"/>
</dbReference>
<evidence type="ECO:0000313" key="1">
    <source>
        <dbReference type="EMBL" id="TRX03317.1"/>
    </source>
</evidence>
<dbReference type="RefSeq" id="WP_127030240.1">
    <property type="nucleotide sequence ID" value="NZ_RYFG02000007.1"/>
</dbReference>
<proteinExistence type="predicted"/>
<dbReference type="EMBL" id="RYFG02000007">
    <property type="protein sequence ID" value="TRX03317.1"/>
    <property type="molecule type" value="Genomic_DNA"/>
</dbReference>